<evidence type="ECO:0000256" key="1">
    <source>
        <dbReference type="ARBA" id="ARBA00011073"/>
    </source>
</evidence>
<dbReference type="InterPro" id="IPR000209">
    <property type="entry name" value="Peptidase_S8/S53_dom"/>
</dbReference>
<dbReference type="Proteomes" id="UP001313282">
    <property type="component" value="Unassembled WGS sequence"/>
</dbReference>
<evidence type="ECO:0000256" key="6">
    <source>
        <dbReference type="SAM" id="MobiDB-lite"/>
    </source>
</evidence>
<dbReference type="Gene3D" id="3.40.50.200">
    <property type="entry name" value="Peptidase S8/S53 domain"/>
    <property type="match status" value="1"/>
</dbReference>
<dbReference type="PANTHER" id="PTHR43806:SF11">
    <property type="entry name" value="CEREVISIN-RELATED"/>
    <property type="match status" value="1"/>
</dbReference>
<protein>
    <submittedName>
        <fullName evidence="9">Basic amino-acid permease</fullName>
    </submittedName>
</protein>
<gene>
    <name evidence="9" type="primary">ALP1_1</name>
    <name evidence="9" type="ORF">TWF718_002566</name>
</gene>
<dbReference type="GO" id="GO:0006508">
    <property type="term" value="P:proteolysis"/>
    <property type="evidence" value="ECO:0007669"/>
    <property type="project" value="UniProtKB-KW"/>
</dbReference>
<reference evidence="9 10" key="1">
    <citation type="submission" date="2019-10" db="EMBL/GenBank/DDBJ databases">
        <authorList>
            <person name="Palmer J.M."/>
        </authorList>
    </citation>
    <scope>NUCLEOTIDE SEQUENCE [LARGE SCALE GENOMIC DNA]</scope>
    <source>
        <strain evidence="9 10">TWF718</strain>
    </source>
</reference>
<feature type="active site" description="Charge relay system" evidence="5">
    <location>
        <position position="212"/>
    </location>
</feature>
<feature type="region of interest" description="Disordered" evidence="6">
    <location>
        <begin position="463"/>
        <end position="528"/>
    </location>
</feature>
<evidence type="ECO:0000313" key="9">
    <source>
        <dbReference type="EMBL" id="KAK6332028.1"/>
    </source>
</evidence>
<sequence length="610" mass="67931">MRHNHGLIFFLALVLLWLSFAAADDEPDEKPWIFTIKHEHRKHKDLPAMHKAFEKVDAKPPYNWVFESGDETFGVYFMTVNCTEKQKTQLEKDYDHLISQAGEYKPYREALYTAFESSDYVIDQNMNQRHERLMMAQEPGEQVPTKYFYHKSQGEGITVYFIDTGINRQHPEFAEADREGRIEVLFADPFPPDPNDPGKLKLDVDSSLRFSHGSSVAGVVIGKITGLAPKAKAVMIAALDRDALSSEPLYLNALLKLHRHIKKNNSDKRVVVNISMNAGYFQEAEDPNALINDIRRGLEDVFDELAKMKNVVIVSASGVSEWSQTDVAWSWPNMRADKRDTAPNLVVVGGVDKEGKGIFQRPKAEYQQVYAPAYAVKIASNIGYQLTTGTSFSSAYAAGVLANYMSKDKQLTAEGAKDLLIKNSYPRFKDSSGEGPNVIWTGNKLKDAGWTYKEMEDAAFCKRDDKDSCKPNSSKSGGKTNSQPNSPLKTSVSSPQRDEDDDDDDDYEDDDDEDDDDEDDGDVNYISTSTVIKEVKYNVYVTVGPNGPSPTNADDEYIDPLADPKDRGSRQVKARAVAIPTQTRIPASPDTGNLAVLKTSTATDQPSPGS</sequence>
<feature type="domain" description="Peptidase S8/S53" evidence="8">
    <location>
        <begin position="154"/>
        <end position="429"/>
    </location>
</feature>
<feature type="region of interest" description="Disordered" evidence="6">
    <location>
        <begin position="545"/>
        <end position="571"/>
    </location>
</feature>
<dbReference type="InterPro" id="IPR050131">
    <property type="entry name" value="Peptidase_S8_subtilisin-like"/>
</dbReference>
<feature type="active site" description="Charge relay system" evidence="5">
    <location>
        <position position="163"/>
    </location>
</feature>
<comment type="caution">
    <text evidence="9">The sequence shown here is derived from an EMBL/GenBank/DDBJ whole genome shotgun (WGS) entry which is preliminary data.</text>
</comment>
<dbReference type="SUPFAM" id="SSF52743">
    <property type="entry name" value="Subtilisin-like"/>
    <property type="match status" value="1"/>
</dbReference>
<keyword evidence="2 5" id="KW-0645">Protease</keyword>
<organism evidence="9 10">
    <name type="scientific">Orbilia javanica</name>
    <dbReference type="NCBI Taxonomy" id="47235"/>
    <lineage>
        <taxon>Eukaryota</taxon>
        <taxon>Fungi</taxon>
        <taxon>Dikarya</taxon>
        <taxon>Ascomycota</taxon>
        <taxon>Pezizomycotina</taxon>
        <taxon>Orbiliomycetes</taxon>
        <taxon>Orbiliales</taxon>
        <taxon>Orbiliaceae</taxon>
        <taxon>Orbilia</taxon>
    </lineage>
</organism>
<dbReference type="GO" id="GO:0004252">
    <property type="term" value="F:serine-type endopeptidase activity"/>
    <property type="evidence" value="ECO:0007669"/>
    <property type="project" value="UniProtKB-UniRule"/>
</dbReference>
<evidence type="ECO:0000256" key="3">
    <source>
        <dbReference type="ARBA" id="ARBA00022801"/>
    </source>
</evidence>
<keyword evidence="3 5" id="KW-0378">Hydrolase</keyword>
<feature type="compositionally biased region" description="Acidic residues" evidence="6">
    <location>
        <begin position="498"/>
        <end position="522"/>
    </location>
</feature>
<evidence type="ECO:0000256" key="7">
    <source>
        <dbReference type="SAM" id="SignalP"/>
    </source>
</evidence>
<accession>A0AAN8RJV1</accession>
<name>A0AAN8RJV1_9PEZI</name>
<keyword evidence="10" id="KW-1185">Reference proteome</keyword>
<dbReference type="InterPro" id="IPR023827">
    <property type="entry name" value="Peptidase_S8_Asp-AS"/>
</dbReference>
<dbReference type="Pfam" id="PF00082">
    <property type="entry name" value="Peptidase_S8"/>
    <property type="match status" value="1"/>
</dbReference>
<evidence type="ECO:0000256" key="2">
    <source>
        <dbReference type="ARBA" id="ARBA00022670"/>
    </source>
</evidence>
<evidence type="ECO:0000313" key="10">
    <source>
        <dbReference type="Proteomes" id="UP001313282"/>
    </source>
</evidence>
<proteinExistence type="inferred from homology"/>
<feature type="active site" description="Charge relay system" evidence="5">
    <location>
        <position position="391"/>
    </location>
</feature>
<feature type="signal peptide" evidence="7">
    <location>
        <begin position="1"/>
        <end position="23"/>
    </location>
</feature>
<dbReference type="PRINTS" id="PR00723">
    <property type="entry name" value="SUBTILISIN"/>
</dbReference>
<dbReference type="InterPro" id="IPR015500">
    <property type="entry name" value="Peptidase_S8_subtilisin-rel"/>
</dbReference>
<dbReference type="AlphaFoldDB" id="A0AAN8RJV1"/>
<dbReference type="PANTHER" id="PTHR43806">
    <property type="entry name" value="PEPTIDASE S8"/>
    <property type="match status" value="1"/>
</dbReference>
<feature type="compositionally biased region" description="Polar residues" evidence="6">
    <location>
        <begin position="470"/>
        <end position="495"/>
    </location>
</feature>
<comment type="similarity">
    <text evidence="1 5">Belongs to the peptidase S8 family.</text>
</comment>
<evidence type="ECO:0000256" key="5">
    <source>
        <dbReference type="PROSITE-ProRule" id="PRU01240"/>
    </source>
</evidence>
<keyword evidence="4 5" id="KW-0720">Serine protease</keyword>
<keyword evidence="7" id="KW-0732">Signal</keyword>
<dbReference type="PROSITE" id="PS00136">
    <property type="entry name" value="SUBTILASE_ASP"/>
    <property type="match status" value="1"/>
</dbReference>
<dbReference type="EMBL" id="JAVHNR010000010">
    <property type="protein sequence ID" value="KAK6332028.1"/>
    <property type="molecule type" value="Genomic_DNA"/>
</dbReference>
<dbReference type="PROSITE" id="PS51892">
    <property type="entry name" value="SUBTILASE"/>
    <property type="match status" value="1"/>
</dbReference>
<evidence type="ECO:0000259" key="8">
    <source>
        <dbReference type="Pfam" id="PF00082"/>
    </source>
</evidence>
<feature type="chain" id="PRO_5043015394" evidence="7">
    <location>
        <begin position="24"/>
        <end position="610"/>
    </location>
</feature>
<evidence type="ECO:0000256" key="4">
    <source>
        <dbReference type="ARBA" id="ARBA00022825"/>
    </source>
</evidence>
<dbReference type="InterPro" id="IPR036852">
    <property type="entry name" value="Peptidase_S8/S53_dom_sf"/>
</dbReference>
<dbReference type="CDD" id="cd00306">
    <property type="entry name" value="Peptidases_S8_S53"/>
    <property type="match status" value="1"/>
</dbReference>